<dbReference type="AlphaFoldDB" id="A0AAV8SL88"/>
<dbReference type="PANTHER" id="PTHR10791:SF28">
    <property type="entry name" value="BIDIRECTIONAL SUGAR TRANSPORTER SWEET3"/>
    <property type="match status" value="1"/>
</dbReference>
<evidence type="ECO:0000256" key="3">
    <source>
        <dbReference type="ARBA" id="ARBA00022448"/>
    </source>
</evidence>
<comment type="caution">
    <text evidence="10">The sequence shown here is derived from an EMBL/GenBank/DDBJ whole genome shotgun (WGS) entry which is preliminary data.</text>
</comment>
<proteinExistence type="inferred from homology"/>
<evidence type="ECO:0000256" key="8">
    <source>
        <dbReference type="ARBA" id="ARBA00023136"/>
    </source>
</evidence>
<reference evidence="10 11" key="1">
    <citation type="submission" date="2021-09" db="EMBL/GenBank/DDBJ databases">
        <title>Genomic insights and catalytic innovation underlie evolution of tropane alkaloids biosynthesis.</title>
        <authorList>
            <person name="Wang Y.-J."/>
            <person name="Tian T."/>
            <person name="Huang J.-P."/>
            <person name="Huang S.-X."/>
        </authorList>
    </citation>
    <scope>NUCLEOTIDE SEQUENCE [LARGE SCALE GENOMIC DNA]</scope>
    <source>
        <strain evidence="10">KIB-2018</strain>
        <tissue evidence="10">Leaf</tissue>
    </source>
</reference>
<keyword evidence="6" id="KW-0677">Repeat</keyword>
<evidence type="ECO:0000256" key="7">
    <source>
        <dbReference type="ARBA" id="ARBA00022989"/>
    </source>
</evidence>
<evidence type="ECO:0000256" key="6">
    <source>
        <dbReference type="ARBA" id="ARBA00022737"/>
    </source>
</evidence>
<sequence>MGFLRLTVGILGNVASLSLFSAPIITFTRVIKHKSTEEFSCIPYIISLLDCIVYTWYSTPVVSYGCENLPILTVNGIGTLLELSFIFIYLWFAPRKEKVKVASLTLVVVLLSILVIVVSVFVRHDHSRRKLFVGCAGIVASAVMYGSPLVAVKTVIETESVEFMPFYLSFFTFLSSTLWGIYGLLELDFFIASPSIVGIILSIIQLALYFKYRKRGIKEEPNKWDIEKSEDKSKVELQPG</sequence>
<keyword evidence="4 9" id="KW-0762">Sugar transport</keyword>
<dbReference type="GO" id="GO:0051260">
    <property type="term" value="P:protein homooligomerization"/>
    <property type="evidence" value="ECO:0007669"/>
    <property type="project" value="UniProtKB-ARBA"/>
</dbReference>
<dbReference type="InterPro" id="IPR047664">
    <property type="entry name" value="SWEET"/>
</dbReference>
<evidence type="ECO:0000313" key="11">
    <source>
        <dbReference type="Proteomes" id="UP001159364"/>
    </source>
</evidence>
<feature type="transmembrane region" description="Helical" evidence="9">
    <location>
        <begin position="39"/>
        <end position="57"/>
    </location>
</feature>
<keyword evidence="11" id="KW-1185">Reference proteome</keyword>
<dbReference type="GO" id="GO:0012505">
    <property type="term" value="C:endomembrane system"/>
    <property type="evidence" value="ECO:0007669"/>
    <property type="project" value="UniProtKB-SubCell"/>
</dbReference>
<organism evidence="10 11">
    <name type="scientific">Erythroxylum novogranatense</name>
    <dbReference type="NCBI Taxonomy" id="1862640"/>
    <lineage>
        <taxon>Eukaryota</taxon>
        <taxon>Viridiplantae</taxon>
        <taxon>Streptophyta</taxon>
        <taxon>Embryophyta</taxon>
        <taxon>Tracheophyta</taxon>
        <taxon>Spermatophyta</taxon>
        <taxon>Magnoliopsida</taxon>
        <taxon>eudicotyledons</taxon>
        <taxon>Gunneridae</taxon>
        <taxon>Pentapetalae</taxon>
        <taxon>rosids</taxon>
        <taxon>fabids</taxon>
        <taxon>Malpighiales</taxon>
        <taxon>Erythroxylaceae</taxon>
        <taxon>Erythroxylum</taxon>
    </lineage>
</organism>
<comment type="similarity">
    <text evidence="2 9">Belongs to the SWEET sugar transporter family.</text>
</comment>
<dbReference type="PANTHER" id="PTHR10791">
    <property type="entry name" value="RAG1-ACTIVATING PROTEIN 1"/>
    <property type="match status" value="1"/>
</dbReference>
<dbReference type="FunFam" id="1.20.1280.290:FF:000002">
    <property type="entry name" value="Bidirectional sugar transporter SWEET"/>
    <property type="match status" value="1"/>
</dbReference>
<dbReference type="GO" id="GO:0005886">
    <property type="term" value="C:plasma membrane"/>
    <property type="evidence" value="ECO:0007669"/>
    <property type="project" value="UniProtKB-SubCell"/>
</dbReference>
<dbReference type="Proteomes" id="UP001159364">
    <property type="component" value="Linkage Group LG10"/>
</dbReference>
<evidence type="ECO:0000256" key="1">
    <source>
        <dbReference type="ARBA" id="ARBA00004127"/>
    </source>
</evidence>
<gene>
    <name evidence="10" type="ORF">K2173_008730</name>
</gene>
<evidence type="ECO:0000256" key="9">
    <source>
        <dbReference type="RuleBase" id="RU910715"/>
    </source>
</evidence>
<evidence type="ECO:0000313" key="10">
    <source>
        <dbReference type="EMBL" id="KAJ8752995.1"/>
    </source>
</evidence>
<keyword evidence="3 9" id="KW-0813">Transport</keyword>
<dbReference type="Gene3D" id="1.20.1280.290">
    <property type="match status" value="2"/>
</dbReference>
<comment type="subcellular location">
    <subcellularLocation>
        <location evidence="9">Cell membrane</location>
        <topology evidence="9">Multi-pass membrane protein</topology>
    </subcellularLocation>
    <subcellularLocation>
        <location evidence="1">Endomembrane system</location>
        <topology evidence="1">Multi-pass membrane protein</topology>
    </subcellularLocation>
</comment>
<evidence type="ECO:0000256" key="5">
    <source>
        <dbReference type="ARBA" id="ARBA00022692"/>
    </source>
</evidence>
<dbReference type="EMBL" id="JAIWQS010000010">
    <property type="protein sequence ID" value="KAJ8752995.1"/>
    <property type="molecule type" value="Genomic_DNA"/>
</dbReference>
<comment type="function">
    <text evidence="9">Mediates both low-affinity uptake and efflux of sugar across the membrane.</text>
</comment>
<feature type="transmembrane region" description="Helical" evidence="9">
    <location>
        <begin position="69"/>
        <end position="92"/>
    </location>
</feature>
<dbReference type="InterPro" id="IPR004316">
    <property type="entry name" value="SWEET_rpt"/>
</dbReference>
<keyword evidence="8 9" id="KW-0472">Membrane</keyword>
<keyword evidence="7 9" id="KW-1133">Transmembrane helix</keyword>
<feature type="transmembrane region" description="Helical" evidence="9">
    <location>
        <begin position="104"/>
        <end position="124"/>
    </location>
</feature>
<evidence type="ECO:0000256" key="2">
    <source>
        <dbReference type="ARBA" id="ARBA00007809"/>
    </source>
</evidence>
<evidence type="ECO:0000256" key="4">
    <source>
        <dbReference type="ARBA" id="ARBA00022597"/>
    </source>
</evidence>
<feature type="transmembrane region" description="Helical" evidence="9">
    <location>
        <begin position="164"/>
        <end position="185"/>
    </location>
</feature>
<feature type="transmembrane region" description="Helical" evidence="9">
    <location>
        <begin position="191"/>
        <end position="210"/>
    </location>
</feature>
<feature type="transmembrane region" description="Helical" evidence="9">
    <location>
        <begin position="130"/>
        <end position="152"/>
    </location>
</feature>
<dbReference type="Pfam" id="PF03083">
    <property type="entry name" value="MtN3_slv"/>
    <property type="match status" value="2"/>
</dbReference>
<accession>A0AAV8SL88</accession>
<protein>
    <recommendedName>
        <fullName evidence="9">Bidirectional sugar transporter SWEET</fullName>
    </recommendedName>
</protein>
<keyword evidence="5 9" id="KW-0812">Transmembrane</keyword>
<dbReference type="GO" id="GO:0051119">
    <property type="term" value="F:sugar transmembrane transporter activity"/>
    <property type="evidence" value="ECO:0007669"/>
    <property type="project" value="InterPro"/>
</dbReference>
<dbReference type="FunFam" id="1.20.1280.290:FF:000001">
    <property type="entry name" value="Bidirectional sugar transporter SWEET"/>
    <property type="match status" value="1"/>
</dbReference>
<name>A0AAV8SL88_9ROSI</name>
<feature type="transmembrane region" description="Helical" evidence="9">
    <location>
        <begin position="6"/>
        <end position="27"/>
    </location>
</feature>